<evidence type="ECO:0000313" key="3">
    <source>
        <dbReference type="Proteomes" id="UP001304671"/>
    </source>
</evidence>
<accession>A0ABU5QJ70</accession>
<dbReference type="RefSeq" id="WP_323247256.1">
    <property type="nucleotide sequence ID" value="NZ_JAYFUL010000005.1"/>
</dbReference>
<dbReference type="InterPro" id="IPR027417">
    <property type="entry name" value="P-loop_NTPase"/>
</dbReference>
<dbReference type="Gene3D" id="3.40.50.300">
    <property type="entry name" value="P-loop containing nucleotide triphosphate hydrolases"/>
    <property type="match status" value="2"/>
</dbReference>
<feature type="domain" description="Helicase/UvrB N-terminal" evidence="1">
    <location>
        <begin position="1"/>
        <end position="242"/>
    </location>
</feature>
<keyword evidence="2" id="KW-0067">ATP-binding</keyword>
<dbReference type="Pfam" id="PF04851">
    <property type="entry name" value="ResIII"/>
    <property type="match status" value="1"/>
</dbReference>
<reference evidence="2 3" key="1">
    <citation type="submission" date="2023-12" db="EMBL/GenBank/DDBJ databases">
        <title>Novel species of the genus Arcicella isolated from rivers.</title>
        <authorList>
            <person name="Lu H."/>
        </authorList>
    </citation>
    <scope>NUCLEOTIDE SEQUENCE [LARGE SCALE GENOMIC DNA]</scope>
    <source>
        <strain evidence="2 3">LMG 21963</strain>
    </source>
</reference>
<dbReference type="CDD" id="cd18785">
    <property type="entry name" value="SF2_C"/>
    <property type="match status" value="1"/>
</dbReference>
<name>A0ABU5QJ70_9BACT</name>
<sequence>MELKPYQQEVINDLSLFLEYIQETKDVKEAFYSFWAKHPKTPLYPSIGTAIEPYKNNVPRVPHICIKVPTAGGKTFIACNAIKTIFDAFAYDKPKAVVWLVPSITILDQTIKNLKDPNHPYRQKINAHFGNKVEVFDKAALLQGSGFNATSVKEQLNIFVLSFDSLRVKNKEDRKVFQENGNLQSFESILGKETEITLGAVIEYLNPLVIVDESHNAESDLSVEMLKVVNPCFILDLTATPRKNSNIISFIDALELKKENMVKLPVIVYNHQDKTEVINSALQLQKRLEIQAIGEEKKGGKYIRPIVLFQVQPKNGKEFLNEEEEKSNVQKLKEKLIELKIPVEQIKIKTANINEIKGIDLMSKECEVRYIITINALKEGWDCPFAYILASLADKSSAVDVEQILGRVLRQPYVMKHNFPLLNLSYVLTASSKFLDTLDNIVKGLNKAGFSDKSFRKKDEYDLISDNVIAKDLSKQEFLDFSIISDDVDEIDTSRIVNWDKIQQQPLNYNQDTIFVEVSPLLEIEQTAIQQNEVFEKTLVEIETNRSITLPNEIQKLVKTFSIKDIFKEQAGKIILPQFYQKVPENEIFQQDEYELPLEKQSLLKGFALRKADTNIAFDSITSELYKVDLDETKKEHTPTFVRLDGEVKESIMAYFLDPTRKDNRVRNFTKRLMDLIGNMLPIPDKEIEKYLNRILEDFSDDQFNDLAANEYTYKDKIKNKIIALSEAFAEKQFKDCLDTDKVFIKPSFILPKSISPGDTAKDIPKSLYEKEGGMNSFEERVINEIGNMANIAFWTRNLERKGFRINGFINHYPDFIIQTKSGKTIVLETKGDHLDAEQKIRLGGLWASKAGNNYRYFMVYERRTVDGAYRLEDFLNIIKSI</sequence>
<keyword evidence="2" id="KW-0347">Helicase</keyword>
<keyword evidence="2" id="KW-0378">Hydrolase</keyword>
<protein>
    <submittedName>
        <fullName evidence="2">DEAD/DEAH box helicase family protein</fullName>
    </submittedName>
</protein>
<dbReference type="Proteomes" id="UP001304671">
    <property type="component" value="Unassembled WGS sequence"/>
</dbReference>
<dbReference type="GO" id="GO:0004386">
    <property type="term" value="F:helicase activity"/>
    <property type="evidence" value="ECO:0007669"/>
    <property type="project" value="UniProtKB-KW"/>
</dbReference>
<dbReference type="EMBL" id="JAYFUL010000005">
    <property type="protein sequence ID" value="MEA5257115.1"/>
    <property type="molecule type" value="Genomic_DNA"/>
</dbReference>
<gene>
    <name evidence="2" type="ORF">VB264_04905</name>
</gene>
<evidence type="ECO:0000259" key="1">
    <source>
        <dbReference type="Pfam" id="PF04851"/>
    </source>
</evidence>
<dbReference type="SUPFAM" id="SSF52540">
    <property type="entry name" value="P-loop containing nucleoside triphosphate hydrolases"/>
    <property type="match status" value="2"/>
</dbReference>
<organism evidence="2 3">
    <name type="scientific">Arcicella aquatica</name>
    <dbReference type="NCBI Taxonomy" id="217141"/>
    <lineage>
        <taxon>Bacteria</taxon>
        <taxon>Pseudomonadati</taxon>
        <taxon>Bacteroidota</taxon>
        <taxon>Cytophagia</taxon>
        <taxon>Cytophagales</taxon>
        <taxon>Flectobacillaceae</taxon>
        <taxon>Arcicella</taxon>
    </lineage>
</organism>
<comment type="caution">
    <text evidence="2">The sequence shown here is derived from an EMBL/GenBank/DDBJ whole genome shotgun (WGS) entry which is preliminary data.</text>
</comment>
<keyword evidence="3" id="KW-1185">Reference proteome</keyword>
<proteinExistence type="predicted"/>
<keyword evidence="2" id="KW-0547">Nucleotide-binding</keyword>
<evidence type="ECO:0000313" key="2">
    <source>
        <dbReference type="EMBL" id="MEA5257115.1"/>
    </source>
</evidence>
<dbReference type="InterPro" id="IPR006935">
    <property type="entry name" value="Helicase/UvrB_N"/>
</dbReference>